<keyword evidence="2" id="KW-0436">Ligase</keyword>
<organism evidence="5">
    <name type="scientific">freshwater metagenome</name>
    <dbReference type="NCBI Taxonomy" id="449393"/>
    <lineage>
        <taxon>unclassified sequences</taxon>
        <taxon>metagenomes</taxon>
        <taxon>ecological metagenomes</taxon>
    </lineage>
</organism>
<dbReference type="Pfam" id="PF13193">
    <property type="entry name" value="AMP-binding_C"/>
    <property type="match status" value="1"/>
</dbReference>
<dbReference type="Gene3D" id="3.30.300.30">
    <property type="match status" value="1"/>
</dbReference>
<dbReference type="GO" id="GO:0006631">
    <property type="term" value="P:fatty acid metabolic process"/>
    <property type="evidence" value="ECO:0007669"/>
    <property type="project" value="TreeGrafter"/>
</dbReference>
<dbReference type="InterPro" id="IPR045851">
    <property type="entry name" value="AMP-bd_C_sf"/>
</dbReference>
<dbReference type="Gene3D" id="3.40.50.12780">
    <property type="entry name" value="N-terminal domain of ligase-like"/>
    <property type="match status" value="1"/>
</dbReference>
<dbReference type="Pfam" id="PF00501">
    <property type="entry name" value="AMP-binding"/>
    <property type="match status" value="1"/>
</dbReference>
<dbReference type="GO" id="GO:0031956">
    <property type="term" value="F:medium-chain fatty acid-CoA ligase activity"/>
    <property type="evidence" value="ECO:0007669"/>
    <property type="project" value="TreeGrafter"/>
</dbReference>
<dbReference type="PANTHER" id="PTHR43201">
    <property type="entry name" value="ACYL-COA SYNTHETASE"/>
    <property type="match status" value="1"/>
</dbReference>
<evidence type="ECO:0000313" key="5">
    <source>
        <dbReference type="EMBL" id="CAB4988871.1"/>
    </source>
</evidence>
<dbReference type="InterPro" id="IPR020845">
    <property type="entry name" value="AMP-binding_CS"/>
</dbReference>
<evidence type="ECO:0000259" key="4">
    <source>
        <dbReference type="Pfam" id="PF13193"/>
    </source>
</evidence>
<reference evidence="5" key="1">
    <citation type="submission" date="2020-05" db="EMBL/GenBank/DDBJ databases">
        <authorList>
            <person name="Chiriac C."/>
            <person name="Salcher M."/>
            <person name="Ghai R."/>
            <person name="Kavagutti S V."/>
        </authorList>
    </citation>
    <scope>NUCLEOTIDE SEQUENCE</scope>
</reference>
<dbReference type="InterPro" id="IPR025110">
    <property type="entry name" value="AMP-bd_C"/>
</dbReference>
<comment type="similarity">
    <text evidence="1">Belongs to the ATP-dependent AMP-binding enzyme family.</text>
</comment>
<name>A0A6J7N674_9ZZZZ</name>
<dbReference type="AlphaFoldDB" id="A0A6J7N674"/>
<dbReference type="InterPro" id="IPR000873">
    <property type="entry name" value="AMP-dep_synth/lig_dom"/>
</dbReference>
<dbReference type="EMBL" id="CAFBOR010000106">
    <property type="protein sequence ID" value="CAB4988871.1"/>
    <property type="molecule type" value="Genomic_DNA"/>
</dbReference>
<sequence>MLLHEIVERSAENSPDAPAVIVEGRVVTFSELEQRVERLANAVASITERHERVAFLSENTLEFADAYYAIARVRRILVPLNYRLNPREWVEMLDVTQTRVIIGERALLDALEPHLPRADAGSTDNNSASAPSKQTFVLIEIGGDCAPGRIAYDDFADGSHPERESEIATDPEETAWILFTSGTTGMPKGAMLPHRALIAAAENTALGRRVAEDDVYFLAFALCHVAGYNLLIMHSRARPVVLVKRFEADEFLTLTKRHGVTNTSLAPTMVSTLLEHPEADDQALASLRQIAYGSSSVPAEILRRAMQRWGCDFAQGYGMTELGGNAVFMDGDAHRRGVTTDPHLLTAAGKPGPLAEARIVDDAMIDLPTGEVGEIVIRGAQVFSGYWNDPASTAETIIDGWLRTGDLGFIDSEGFISVVDRKKDIIVTGGENVASREVEEVLHRHPGVLEVAVIGVPDEHWGEAVCAAIVPRSGVEVTQEQIVELSREYLASYKKPRHVVLLESLPRNTSGKVMKHVLRDQVAVILASR</sequence>
<dbReference type="SUPFAM" id="SSF56801">
    <property type="entry name" value="Acetyl-CoA synthetase-like"/>
    <property type="match status" value="1"/>
</dbReference>
<accession>A0A6J7N674</accession>
<proteinExistence type="inferred from homology"/>
<evidence type="ECO:0000259" key="3">
    <source>
        <dbReference type="Pfam" id="PF00501"/>
    </source>
</evidence>
<feature type="domain" description="AMP-binding enzyme C-terminal" evidence="4">
    <location>
        <begin position="437"/>
        <end position="512"/>
    </location>
</feature>
<protein>
    <submittedName>
        <fullName evidence="5">Unannotated protein</fullName>
    </submittedName>
</protein>
<dbReference type="PANTHER" id="PTHR43201:SF5">
    <property type="entry name" value="MEDIUM-CHAIN ACYL-COA LIGASE ACSF2, MITOCHONDRIAL"/>
    <property type="match status" value="1"/>
</dbReference>
<evidence type="ECO:0000256" key="1">
    <source>
        <dbReference type="ARBA" id="ARBA00006432"/>
    </source>
</evidence>
<feature type="domain" description="AMP-dependent synthetase/ligase" evidence="3">
    <location>
        <begin position="8"/>
        <end position="387"/>
    </location>
</feature>
<dbReference type="InterPro" id="IPR042099">
    <property type="entry name" value="ANL_N_sf"/>
</dbReference>
<gene>
    <name evidence="5" type="ORF">UFOPK3974_00821</name>
</gene>
<dbReference type="FunFam" id="3.30.300.30:FF:000008">
    <property type="entry name" value="2,3-dihydroxybenzoate-AMP ligase"/>
    <property type="match status" value="1"/>
</dbReference>
<evidence type="ECO:0000256" key="2">
    <source>
        <dbReference type="ARBA" id="ARBA00022598"/>
    </source>
</evidence>
<dbReference type="PROSITE" id="PS00455">
    <property type="entry name" value="AMP_BINDING"/>
    <property type="match status" value="1"/>
</dbReference>